<protein>
    <submittedName>
        <fullName evidence="1">Uncharacterized protein</fullName>
    </submittedName>
</protein>
<proteinExistence type="predicted"/>
<organism evidence="1 2">
    <name type="scientific">Agrobacterium phage Atu_ph07</name>
    <dbReference type="NCBI Taxonomy" id="2024264"/>
    <lineage>
        <taxon>Viruses</taxon>
        <taxon>Duplodnaviria</taxon>
        <taxon>Heunggongvirae</taxon>
        <taxon>Uroviricota</taxon>
        <taxon>Caudoviricetes</taxon>
        <taxon>Polybotosvirus</taxon>
        <taxon>Polybotosvirus Atuph07</taxon>
    </lineage>
</organism>
<sequence length="142" mass="16316">MNISYMEIARRIDKTSNNRINLDNHGEDILIDLNLPYSRQIEEIDFEEMGYTAYLCNIVDVDSESGQPEGMGIIFYNDEPVASFEVEVYSDLTITGWFDKKYHQLFYVSVRDSMMPVYQEPNVISINETVAIDDSTSTMKGS</sequence>
<dbReference type="Proteomes" id="UP000223025">
    <property type="component" value="Segment"/>
</dbReference>
<evidence type="ECO:0000313" key="2">
    <source>
        <dbReference type="Proteomes" id="UP000223025"/>
    </source>
</evidence>
<dbReference type="KEGG" id="vg:40088601"/>
<dbReference type="RefSeq" id="YP_009612263.1">
    <property type="nucleotide sequence ID" value="NC_042013.1"/>
</dbReference>
<keyword evidence="2" id="KW-1185">Reference proteome</keyword>
<evidence type="ECO:0000313" key="1">
    <source>
        <dbReference type="EMBL" id="AUZ95357.1"/>
    </source>
</evidence>
<name>A0A2L0V0P7_9CAUD</name>
<accession>A0A2L0V0P7</accession>
<dbReference type="GeneID" id="40088601"/>
<dbReference type="EMBL" id="MF403008">
    <property type="protein sequence ID" value="AUZ95357.1"/>
    <property type="molecule type" value="Genomic_DNA"/>
</dbReference>
<reference evidence="1 2" key="1">
    <citation type="submission" date="2017-06" db="EMBL/GenBank/DDBJ databases">
        <authorList>
            <person name="Kim H.J."/>
            <person name="Triplett B.A."/>
        </authorList>
    </citation>
    <scope>NUCLEOTIDE SEQUENCE [LARGE SCALE GENOMIC DNA]</scope>
</reference>